<proteinExistence type="predicted"/>
<accession>A0A238KH51</accession>
<evidence type="ECO:0000313" key="1">
    <source>
        <dbReference type="EMBL" id="SMX41432.1"/>
    </source>
</evidence>
<evidence type="ECO:0000313" key="2">
    <source>
        <dbReference type="Proteomes" id="UP000207598"/>
    </source>
</evidence>
<keyword evidence="2" id="KW-1185">Reference proteome</keyword>
<sequence>MIRVLDPLFSRLARRRHSDRAGTRLVPALIGARTAGPCATQVRPQWNAPAHWVEPDKDW</sequence>
<name>A0A238KH51_9RHOB</name>
<dbReference type="AlphaFoldDB" id="A0A238KH51"/>
<organism evidence="1 2">
    <name type="scientific">Maliponia aquimaris</name>
    <dbReference type="NCBI Taxonomy" id="1673631"/>
    <lineage>
        <taxon>Bacteria</taxon>
        <taxon>Pseudomonadati</taxon>
        <taxon>Pseudomonadota</taxon>
        <taxon>Alphaproteobacteria</taxon>
        <taxon>Rhodobacterales</taxon>
        <taxon>Paracoccaceae</taxon>
        <taxon>Maliponia</taxon>
    </lineage>
</organism>
<dbReference type="OrthoDB" id="9992845at2"/>
<dbReference type="RefSeq" id="WP_094021221.1">
    <property type="nucleotide sequence ID" value="NZ_FXYF01000006.1"/>
</dbReference>
<dbReference type="Proteomes" id="UP000207598">
    <property type="component" value="Unassembled WGS sequence"/>
</dbReference>
<gene>
    <name evidence="1" type="ORF">MAA8898_02386</name>
</gene>
<protein>
    <submittedName>
        <fullName evidence="1">Uncharacterized protein</fullName>
    </submittedName>
</protein>
<dbReference type="EMBL" id="FXYF01000006">
    <property type="protein sequence ID" value="SMX41432.1"/>
    <property type="molecule type" value="Genomic_DNA"/>
</dbReference>
<reference evidence="1 2" key="1">
    <citation type="submission" date="2017-05" db="EMBL/GenBank/DDBJ databases">
        <authorList>
            <person name="Song R."/>
            <person name="Chenine A.L."/>
            <person name="Ruprecht R.M."/>
        </authorList>
    </citation>
    <scope>NUCLEOTIDE SEQUENCE [LARGE SCALE GENOMIC DNA]</scope>
    <source>
        <strain evidence="1 2">CECT 8898</strain>
    </source>
</reference>